<proteinExistence type="predicted"/>
<dbReference type="RefSeq" id="WP_065400771.1">
    <property type="nucleotide sequence ID" value="NZ_MAYG01000023.1"/>
</dbReference>
<reference evidence="5" key="1">
    <citation type="submission" date="2016-07" db="EMBL/GenBank/DDBJ databases">
        <authorList>
            <person name="Florea S."/>
            <person name="Webb J.S."/>
            <person name="Jaromczyk J."/>
            <person name="Schardl C.L."/>
        </authorList>
    </citation>
    <scope>NUCLEOTIDE SEQUENCE [LARGE SCALE GENOMIC DNA]</scope>
    <source>
        <strain evidence="5">CC-VM-7</strain>
    </source>
</reference>
<feature type="domain" description="NodB homology" evidence="3">
    <location>
        <begin position="83"/>
        <end position="248"/>
    </location>
</feature>
<dbReference type="InterPro" id="IPR051398">
    <property type="entry name" value="Polysacch_Deacetylase"/>
</dbReference>
<organism evidence="4 5">
    <name type="scientific">Chryseobacterium arthrosphaerae</name>
    <dbReference type="NCBI Taxonomy" id="651561"/>
    <lineage>
        <taxon>Bacteria</taxon>
        <taxon>Pseudomonadati</taxon>
        <taxon>Bacteroidota</taxon>
        <taxon>Flavobacteriia</taxon>
        <taxon>Flavobacteriales</taxon>
        <taxon>Weeksellaceae</taxon>
        <taxon>Chryseobacterium group</taxon>
        <taxon>Chryseobacterium</taxon>
    </lineage>
</organism>
<dbReference type="GO" id="GO:0005975">
    <property type="term" value="P:carbohydrate metabolic process"/>
    <property type="evidence" value="ECO:0007669"/>
    <property type="project" value="InterPro"/>
</dbReference>
<comment type="caution">
    <text evidence="4">The sequence shown here is derived from an EMBL/GenBank/DDBJ whole genome shotgun (WGS) entry which is preliminary data.</text>
</comment>
<comment type="subcellular location">
    <subcellularLocation>
        <location evidence="1">Secreted</location>
    </subcellularLocation>
</comment>
<evidence type="ECO:0000256" key="2">
    <source>
        <dbReference type="ARBA" id="ARBA00022729"/>
    </source>
</evidence>
<dbReference type="Gene3D" id="3.20.20.370">
    <property type="entry name" value="Glycoside hydrolase/deacetylase"/>
    <property type="match status" value="1"/>
</dbReference>
<evidence type="ECO:0000313" key="4">
    <source>
        <dbReference type="EMBL" id="OCA70280.1"/>
    </source>
</evidence>
<dbReference type="Pfam" id="PF01522">
    <property type="entry name" value="Polysacc_deac_1"/>
    <property type="match status" value="1"/>
</dbReference>
<name>A0A1B8ZF92_9FLAO</name>
<evidence type="ECO:0000313" key="5">
    <source>
        <dbReference type="Proteomes" id="UP000093432"/>
    </source>
</evidence>
<dbReference type="GO" id="GO:0005576">
    <property type="term" value="C:extracellular region"/>
    <property type="evidence" value="ECO:0007669"/>
    <property type="project" value="UniProtKB-SubCell"/>
</dbReference>
<evidence type="ECO:0000259" key="3">
    <source>
        <dbReference type="Pfam" id="PF01522"/>
    </source>
</evidence>
<accession>A0A1B8ZF92</accession>
<dbReference type="InterPro" id="IPR011330">
    <property type="entry name" value="Glyco_hydro/deAcase_b/a-brl"/>
</dbReference>
<dbReference type="Proteomes" id="UP000093432">
    <property type="component" value="Unassembled WGS sequence"/>
</dbReference>
<dbReference type="CDD" id="cd10918">
    <property type="entry name" value="CE4_NodB_like_5s_6s"/>
    <property type="match status" value="1"/>
</dbReference>
<dbReference type="AlphaFoldDB" id="A0A1B8ZF92"/>
<keyword evidence="2" id="KW-0732">Signal</keyword>
<dbReference type="PANTHER" id="PTHR34216:SF3">
    <property type="entry name" value="POLY-BETA-1,6-N-ACETYL-D-GLUCOSAMINE N-DEACETYLASE"/>
    <property type="match status" value="1"/>
</dbReference>
<protein>
    <recommendedName>
        <fullName evidence="3">NodB homology domain-containing protein</fullName>
    </recommendedName>
</protein>
<gene>
    <name evidence="4" type="ORF">BBI00_20865</name>
</gene>
<dbReference type="SUPFAM" id="SSF88713">
    <property type="entry name" value="Glycoside hydrolase/deacetylase"/>
    <property type="match status" value="1"/>
</dbReference>
<dbReference type="PANTHER" id="PTHR34216">
    <property type="match status" value="1"/>
</dbReference>
<dbReference type="OrthoDB" id="1446101at2"/>
<sequence length="333" mass="39385">MKDRIINVLTAFETDNIGKSFPLEYCLPLYHSVSDQELPHIRHVIRYKNTRQFEDDLDYISKYFQFVDWQEFKDFTSGNFRSGKKIALLTFDDGFREFYDTVAPILERKGIYACNFINPAFIDNKDMMFRCKASLLIDLLEKKSIVNPEIAHILSLQNNSSAEAIRQRILKVTYQEKHILDLLAEKLEFDFKAYSREFRPYLSTEELKILTDKGFGIASHSWDHPKYGELSLKEQMETTHQTFVYLKENGFLYETFAFPFTDFQVKQDFFEELFKNKEIYCSFGCAGVKLDSVRKNFQRIPMEMGETGETILKKEIAYFRLKKLMNKNTIIRK</sequence>
<dbReference type="GO" id="GO:0016810">
    <property type="term" value="F:hydrolase activity, acting on carbon-nitrogen (but not peptide) bonds"/>
    <property type="evidence" value="ECO:0007669"/>
    <property type="project" value="InterPro"/>
</dbReference>
<evidence type="ECO:0000256" key="1">
    <source>
        <dbReference type="ARBA" id="ARBA00004613"/>
    </source>
</evidence>
<dbReference type="EMBL" id="MAYG01000023">
    <property type="protein sequence ID" value="OCA70280.1"/>
    <property type="molecule type" value="Genomic_DNA"/>
</dbReference>
<dbReference type="InterPro" id="IPR002509">
    <property type="entry name" value="NODB_dom"/>
</dbReference>
<dbReference type="STRING" id="651561.BBI00_20865"/>